<evidence type="ECO:0000256" key="5">
    <source>
        <dbReference type="PROSITE-ProRule" id="PRU00473"/>
    </source>
</evidence>
<feature type="chain" id="PRO_5045136556" evidence="6">
    <location>
        <begin position="20"/>
        <end position="632"/>
    </location>
</feature>
<dbReference type="PRINTS" id="PR01021">
    <property type="entry name" value="OMPADOMAIN"/>
</dbReference>
<gene>
    <name evidence="8" type="ORF">VB248_15560</name>
</gene>
<organism evidence="8 9">
    <name type="scientific">Arcicella rigui</name>
    <dbReference type="NCBI Taxonomy" id="797020"/>
    <lineage>
        <taxon>Bacteria</taxon>
        <taxon>Pseudomonadati</taxon>
        <taxon>Bacteroidota</taxon>
        <taxon>Cytophagia</taxon>
        <taxon>Cytophagales</taxon>
        <taxon>Flectobacillaceae</taxon>
        <taxon>Arcicella</taxon>
    </lineage>
</organism>
<evidence type="ECO:0000256" key="6">
    <source>
        <dbReference type="SAM" id="SignalP"/>
    </source>
</evidence>
<dbReference type="InterPro" id="IPR006690">
    <property type="entry name" value="OMPA-like_CS"/>
</dbReference>
<dbReference type="Gene3D" id="3.30.1330.60">
    <property type="entry name" value="OmpA-like domain"/>
    <property type="match status" value="1"/>
</dbReference>
<comment type="caution">
    <text evidence="8">The sequence shown here is derived from an EMBL/GenBank/DDBJ whole genome shotgun (WGS) entry which is preliminary data.</text>
</comment>
<dbReference type="InterPro" id="IPR050330">
    <property type="entry name" value="Bact_OuterMem_StrucFunc"/>
</dbReference>
<feature type="signal peptide" evidence="6">
    <location>
        <begin position="1"/>
        <end position="19"/>
    </location>
</feature>
<keyword evidence="2 5" id="KW-0472">Membrane</keyword>
<feature type="repeat" description="TPR" evidence="4">
    <location>
        <begin position="64"/>
        <end position="97"/>
    </location>
</feature>
<dbReference type="PANTHER" id="PTHR30329">
    <property type="entry name" value="STATOR ELEMENT OF FLAGELLAR MOTOR COMPLEX"/>
    <property type="match status" value="1"/>
</dbReference>
<dbReference type="SUPFAM" id="SSF103088">
    <property type="entry name" value="OmpA-like"/>
    <property type="match status" value="1"/>
</dbReference>
<dbReference type="Proteomes" id="UP001302949">
    <property type="component" value="Unassembled WGS sequence"/>
</dbReference>
<dbReference type="Pfam" id="PF00691">
    <property type="entry name" value="OmpA"/>
    <property type="match status" value="1"/>
</dbReference>
<reference evidence="8 9" key="1">
    <citation type="submission" date="2023-12" db="EMBL/GenBank/DDBJ databases">
        <title>Novel species of the genus Arcicella isolated from rivers.</title>
        <authorList>
            <person name="Lu H."/>
        </authorList>
    </citation>
    <scope>NUCLEOTIDE SEQUENCE [LARGE SCALE GENOMIC DNA]</scope>
    <source>
        <strain evidence="8 9">KCTC 23307</strain>
    </source>
</reference>
<proteinExistence type="predicted"/>
<keyword evidence="3" id="KW-0998">Cell outer membrane</keyword>
<accession>A0ABU5QCJ4</accession>
<dbReference type="InterPro" id="IPR006665">
    <property type="entry name" value="OmpA-like"/>
</dbReference>
<sequence>MRFLFLLFFFTNFSFFIKAQNTLSSTNKKAIDAYQNALKALQERDLETAYNEFEEAIERDKLFAEPYFHLGKLYEQSRQFGNAILNYEKAVNAQEKSSVTEIASQQLGQLYLKKGDYQKALGYLEKGLPAVTASNQKRYLARLESCKFALKSLENPLKIVPVGLPKTVNRFDSQYFPVLSADRETLIFTGQQDKDENLYQSVFKDSTWSVPVSISDKINTLENEGTASISADGRTLVFTSCGGRRGFGSCDLFIAYKEGNDWSSPQNLGPNINSGEWESQPSLSADGRTLYFVSDRKGSIGKRDIWVTKLDSMNVWTKAQNLGNVINTSEDDLSPFIHANGKTLFFSSEGHVGMGGLDLFFTENQQNQWTKPVNLGFPLNTNEDQVAFFITSDSKKAYYSLERSQDDRVRRSKIVEIVLPENFQQQFKSTYFLKGIVFDAKTKQKLSAEIELISLKTQEKVGLFKADAQTGNYTFVLENGGSYAVFVNKKGYFFKSMNFDFSEISGTDKVLDIPLEPIQKNSKEILNNIFFDTGKWELQEASRIELDKLTLLLNENKDLPIEISGHTDDVGKDTENLVLSQKRAKSVRDYLIQKGINPAMVKSEGYGKSKPILPNTSAENRKLNRRIEIKFL</sequence>
<dbReference type="Pfam" id="PF13181">
    <property type="entry name" value="TPR_8"/>
    <property type="match status" value="2"/>
</dbReference>
<evidence type="ECO:0000256" key="3">
    <source>
        <dbReference type="ARBA" id="ARBA00023237"/>
    </source>
</evidence>
<dbReference type="SUPFAM" id="SSF48452">
    <property type="entry name" value="TPR-like"/>
    <property type="match status" value="1"/>
</dbReference>
<evidence type="ECO:0000313" key="9">
    <source>
        <dbReference type="Proteomes" id="UP001302949"/>
    </source>
</evidence>
<evidence type="ECO:0000256" key="4">
    <source>
        <dbReference type="PROSITE-ProRule" id="PRU00339"/>
    </source>
</evidence>
<comment type="subcellular location">
    <subcellularLocation>
        <location evidence="1">Cell outer membrane</location>
    </subcellularLocation>
</comment>
<dbReference type="Gene3D" id="2.120.10.30">
    <property type="entry name" value="TolB, C-terminal domain"/>
    <property type="match status" value="1"/>
</dbReference>
<dbReference type="CDD" id="cd07185">
    <property type="entry name" value="OmpA_C-like"/>
    <property type="match status" value="1"/>
</dbReference>
<dbReference type="Gene3D" id="1.25.40.10">
    <property type="entry name" value="Tetratricopeptide repeat domain"/>
    <property type="match status" value="1"/>
</dbReference>
<protein>
    <submittedName>
        <fullName evidence="8">OmpA family protein</fullName>
    </submittedName>
</protein>
<evidence type="ECO:0000259" key="7">
    <source>
        <dbReference type="PROSITE" id="PS51123"/>
    </source>
</evidence>
<feature type="domain" description="OmpA-like" evidence="7">
    <location>
        <begin position="518"/>
        <end position="632"/>
    </location>
</feature>
<evidence type="ECO:0000256" key="1">
    <source>
        <dbReference type="ARBA" id="ARBA00004442"/>
    </source>
</evidence>
<dbReference type="InterPro" id="IPR011042">
    <property type="entry name" value="6-blade_b-propeller_TolB-like"/>
</dbReference>
<dbReference type="PANTHER" id="PTHR30329:SF21">
    <property type="entry name" value="LIPOPROTEIN YIAD-RELATED"/>
    <property type="match status" value="1"/>
</dbReference>
<dbReference type="PROSITE" id="PS01068">
    <property type="entry name" value="OMPA_1"/>
    <property type="match status" value="1"/>
</dbReference>
<dbReference type="SUPFAM" id="SSF82171">
    <property type="entry name" value="DPP6 N-terminal domain-like"/>
    <property type="match status" value="1"/>
</dbReference>
<dbReference type="SMART" id="SM00028">
    <property type="entry name" value="TPR"/>
    <property type="match status" value="3"/>
</dbReference>
<dbReference type="InterPro" id="IPR011659">
    <property type="entry name" value="WD40"/>
</dbReference>
<keyword evidence="9" id="KW-1185">Reference proteome</keyword>
<name>A0ABU5QCJ4_9BACT</name>
<dbReference type="PROSITE" id="PS50005">
    <property type="entry name" value="TPR"/>
    <property type="match status" value="1"/>
</dbReference>
<evidence type="ECO:0000313" key="8">
    <source>
        <dbReference type="EMBL" id="MEA5140568.1"/>
    </source>
</evidence>
<keyword evidence="4" id="KW-0802">TPR repeat</keyword>
<dbReference type="InterPro" id="IPR036737">
    <property type="entry name" value="OmpA-like_sf"/>
</dbReference>
<dbReference type="InterPro" id="IPR019734">
    <property type="entry name" value="TPR_rpt"/>
</dbReference>
<keyword evidence="6" id="KW-0732">Signal</keyword>
<dbReference type="Pfam" id="PF07676">
    <property type="entry name" value="PD40"/>
    <property type="match status" value="3"/>
</dbReference>
<evidence type="ECO:0000256" key="2">
    <source>
        <dbReference type="ARBA" id="ARBA00023136"/>
    </source>
</evidence>
<dbReference type="PROSITE" id="PS51123">
    <property type="entry name" value="OMPA_2"/>
    <property type="match status" value="1"/>
</dbReference>
<dbReference type="InterPro" id="IPR006664">
    <property type="entry name" value="OMP_bac"/>
</dbReference>
<dbReference type="EMBL" id="JAYFUM010000019">
    <property type="protein sequence ID" value="MEA5140568.1"/>
    <property type="molecule type" value="Genomic_DNA"/>
</dbReference>
<dbReference type="InterPro" id="IPR011990">
    <property type="entry name" value="TPR-like_helical_dom_sf"/>
</dbReference>
<dbReference type="RefSeq" id="WP_323297722.1">
    <property type="nucleotide sequence ID" value="NZ_JAYFUM010000019.1"/>
</dbReference>